<sequence length="700" mass="81429">MDGVEDGVVDGAGDREKEMRAPPGFSSPSPIAVILNYWKDFDLEREKGKLDEQGLRIGENQENSLKNRRKLAESTRDFKKADPEEKIKLFASLLKGYQEEVDNLTKRAKYGENAFLNIYQKLYEAPDPLPGLVSADELATQVAELEIDNRKMKQELEEFRAEAAHLKNQQATVRRLEERNRLLEQQMEEKVKEVVEMNKRSLAEENSKNLEVLKERERSLQDQLRAAKESVQNMQRLHELGQSQLFELRAQSEEERAAKQSELNLLTDEVDRAEARLLSLEREKEQLRSQLQSIHNQEAQYREKLDNETSSSLEASLTVKEKIISELHLELHKLEATLASERDEHLSEVKKFTGLIHDKDLAIEDLRREISERPTLKVVEDLRKQVKILQAVGYNSVEAEDWEIATRGEDIGKLETLLLDKNRKMEHELTQVKVQLSEKTSSVALFEARVKELEQKVDEQKKLITKLEEDILKGYHSADRRPTRSDEWESTDSGIPTDLFEHTGGKQSGPEEERNSMLDVICSQRDRFRQRLREAEEELRLVKEKSRTLELDLERSKADNVKLYEKMRYVQDYTQDRPMPRGKKRMEDLESGGGVDIESKYKKMYEDDINPFAQFSKKEKERRYKELGIRDKITLSSGRFLLGNKYARTFIFFYSIGLHLLVFMSLYRLSAESDYNVRKDPTVHSANIKPVYFKPLNTTG</sequence>
<evidence type="ECO:0000256" key="6">
    <source>
        <dbReference type="ARBA" id="ARBA00022989"/>
    </source>
</evidence>
<keyword evidence="9 12" id="KW-0472">Membrane</keyword>
<evidence type="ECO:0000256" key="5">
    <source>
        <dbReference type="ARBA" id="ARBA00022692"/>
    </source>
</evidence>
<evidence type="ECO:0000259" key="13">
    <source>
        <dbReference type="Pfam" id="PF08172"/>
    </source>
</evidence>
<dbReference type="Proteomes" id="UP001633002">
    <property type="component" value="Unassembled WGS sequence"/>
</dbReference>
<comment type="caution">
    <text evidence="15">The sequence shown here is derived from an EMBL/GenBank/DDBJ whole genome shotgun (WGS) entry which is preliminary data.</text>
</comment>
<evidence type="ECO:0000256" key="10">
    <source>
        <dbReference type="SAM" id="Coils"/>
    </source>
</evidence>
<reference evidence="15 16" key="1">
    <citation type="submission" date="2024-09" db="EMBL/GenBank/DDBJ databases">
        <title>Chromosome-scale assembly of Riccia sorocarpa.</title>
        <authorList>
            <person name="Paukszto L."/>
        </authorList>
    </citation>
    <scope>NUCLEOTIDE SEQUENCE [LARGE SCALE GENOMIC DNA]</scope>
    <source>
        <strain evidence="15">LP-2024</strain>
        <tissue evidence="15">Aerial parts of the thallus</tissue>
    </source>
</reference>
<accession>A0ABD3HD59</accession>
<evidence type="ECO:0000256" key="2">
    <source>
        <dbReference type="ARBA" id="ARBA00006415"/>
    </source>
</evidence>
<feature type="region of interest" description="Disordered" evidence="11">
    <location>
        <begin position="478"/>
        <end position="515"/>
    </location>
</feature>
<keyword evidence="6 12" id="KW-1133">Transmembrane helix</keyword>
<dbReference type="GO" id="GO:0000139">
    <property type="term" value="C:Golgi membrane"/>
    <property type="evidence" value="ECO:0007669"/>
    <property type="project" value="UniProtKB-SubCell"/>
</dbReference>
<feature type="coiled-coil region" evidence="10">
    <location>
        <begin position="436"/>
        <end position="470"/>
    </location>
</feature>
<keyword evidence="8 10" id="KW-0175">Coiled coil</keyword>
<dbReference type="PANTHER" id="PTHR14043">
    <property type="entry name" value="CCAAT DISPLACEMENT PROTEIN-RELATED"/>
    <property type="match status" value="1"/>
</dbReference>
<evidence type="ECO:0000256" key="1">
    <source>
        <dbReference type="ARBA" id="ARBA00004409"/>
    </source>
</evidence>
<dbReference type="PANTHER" id="PTHR14043:SF2">
    <property type="entry name" value="HOMEOBOX PROTEIN CUT"/>
    <property type="match status" value="1"/>
</dbReference>
<dbReference type="InterPro" id="IPR057476">
    <property type="entry name" value="Cux_N"/>
</dbReference>
<evidence type="ECO:0000256" key="3">
    <source>
        <dbReference type="ARBA" id="ARBA00018691"/>
    </source>
</evidence>
<feature type="transmembrane region" description="Helical" evidence="12">
    <location>
        <begin position="650"/>
        <end position="669"/>
    </location>
</feature>
<feature type="domain" description="Cux N-terminal" evidence="14">
    <location>
        <begin position="30"/>
        <end position="135"/>
    </location>
</feature>
<evidence type="ECO:0000256" key="4">
    <source>
        <dbReference type="ARBA" id="ARBA00022448"/>
    </source>
</evidence>
<feature type="domain" description="CASP C-terminal" evidence="13">
    <location>
        <begin position="447"/>
        <end position="670"/>
    </location>
</feature>
<evidence type="ECO:0000256" key="8">
    <source>
        <dbReference type="ARBA" id="ARBA00023054"/>
    </source>
</evidence>
<dbReference type="Pfam" id="PF25398">
    <property type="entry name" value="CUX1_N"/>
    <property type="match status" value="1"/>
</dbReference>
<comment type="subcellular location">
    <subcellularLocation>
        <location evidence="1">Golgi apparatus membrane</location>
        <topology evidence="1">Single-pass type IV membrane protein</topology>
    </subcellularLocation>
</comment>
<feature type="region of interest" description="Disordered" evidence="11">
    <location>
        <begin position="1"/>
        <end position="25"/>
    </location>
</feature>
<dbReference type="Pfam" id="PF08172">
    <property type="entry name" value="CASP_C"/>
    <property type="match status" value="1"/>
</dbReference>
<dbReference type="EMBL" id="JBJQOH010000004">
    <property type="protein sequence ID" value="KAL3688801.1"/>
    <property type="molecule type" value="Genomic_DNA"/>
</dbReference>
<dbReference type="AlphaFoldDB" id="A0ABD3HD59"/>
<dbReference type="InterPro" id="IPR012955">
    <property type="entry name" value="CASP_C"/>
</dbReference>
<feature type="compositionally biased region" description="Basic and acidic residues" evidence="11">
    <location>
        <begin position="499"/>
        <end position="515"/>
    </location>
</feature>
<keyword evidence="16" id="KW-1185">Reference proteome</keyword>
<evidence type="ECO:0000256" key="7">
    <source>
        <dbReference type="ARBA" id="ARBA00023034"/>
    </source>
</evidence>
<comment type="similarity">
    <text evidence="2">Belongs to the CASP family.</text>
</comment>
<evidence type="ECO:0000256" key="12">
    <source>
        <dbReference type="SAM" id="Phobius"/>
    </source>
</evidence>
<name>A0ABD3HD59_9MARC</name>
<keyword evidence="7" id="KW-0333">Golgi apparatus</keyword>
<organism evidence="15 16">
    <name type="scientific">Riccia sorocarpa</name>
    <dbReference type="NCBI Taxonomy" id="122646"/>
    <lineage>
        <taxon>Eukaryota</taxon>
        <taxon>Viridiplantae</taxon>
        <taxon>Streptophyta</taxon>
        <taxon>Embryophyta</taxon>
        <taxon>Marchantiophyta</taxon>
        <taxon>Marchantiopsida</taxon>
        <taxon>Marchantiidae</taxon>
        <taxon>Marchantiales</taxon>
        <taxon>Ricciaceae</taxon>
        <taxon>Riccia</taxon>
    </lineage>
</organism>
<feature type="coiled-coil region" evidence="10">
    <location>
        <begin position="518"/>
        <end position="552"/>
    </location>
</feature>
<feature type="coiled-coil region" evidence="10">
    <location>
        <begin position="135"/>
        <end position="344"/>
    </location>
</feature>
<evidence type="ECO:0000256" key="11">
    <source>
        <dbReference type="SAM" id="MobiDB-lite"/>
    </source>
</evidence>
<gene>
    <name evidence="15" type="ORF">R1sor_015110</name>
</gene>
<evidence type="ECO:0000259" key="14">
    <source>
        <dbReference type="Pfam" id="PF25398"/>
    </source>
</evidence>
<feature type="compositionally biased region" description="Basic and acidic residues" evidence="11">
    <location>
        <begin position="478"/>
        <end position="487"/>
    </location>
</feature>
<keyword evidence="4" id="KW-0813">Transport</keyword>
<evidence type="ECO:0000313" key="16">
    <source>
        <dbReference type="Proteomes" id="UP001633002"/>
    </source>
</evidence>
<proteinExistence type="inferred from homology"/>
<protein>
    <recommendedName>
        <fullName evidence="3">Protein CASP</fullName>
    </recommendedName>
</protein>
<evidence type="ECO:0000313" key="15">
    <source>
        <dbReference type="EMBL" id="KAL3688801.1"/>
    </source>
</evidence>
<keyword evidence="5 12" id="KW-0812">Transmembrane</keyword>
<evidence type="ECO:0000256" key="9">
    <source>
        <dbReference type="ARBA" id="ARBA00023136"/>
    </source>
</evidence>